<evidence type="ECO:0000256" key="1">
    <source>
        <dbReference type="PROSITE-ProRule" id="PRU00339"/>
    </source>
</evidence>
<dbReference type="InterPro" id="IPR019734">
    <property type="entry name" value="TPR_rpt"/>
</dbReference>
<dbReference type="AlphaFoldDB" id="A0A8C4RHR2"/>
<evidence type="ECO:0000313" key="2">
    <source>
        <dbReference type="Ensembl" id="ENSECRP00000002738.1"/>
    </source>
</evidence>
<dbReference type="Pfam" id="PF00515">
    <property type="entry name" value="TPR_1"/>
    <property type="match status" value="1"/>
</dbReference>
<dbReference type="InterPro" id="IPR011990">
    <property type="entry name" value="TPR-like_helical_dom_sf"/>
</dbReference>
<reference evidence="2" key="3">
    <citation type="submission" date="2025-09" db="UniProtKB">
        <authorList>
            <consortium name="Ensembl"/>
        </authorList>
    </citation>
    <scope>IDENTIFICATION</scope>
</reference>
<feature type="repeat" description="TPR" evidence="1">
    <location>
        <begin position="81"/>
        <end position="114"/>
    </location>
</feature>
<gene>
    <name evidence="2" type="primary">TTC32</name>
    <name evidence="2" type="synonym">ttc32</name>
</gene>
<dbReference type="PANTHER" id="PTHR47059:SF1">
    <property type="entry name" value="TETRATRICOPEPTIDE REPEAT PROTEIN 32"/>
    <property type="match status" value="1"/>
</dbReference>
<dbReference type="GeneTree" id="ENSGT00390000011905"/>
<dbReference type="PROSITE" id="PS50005">
    <property type="entry name" value="TPR"/>
    <property type="match status" value="1"/>
</dbReference>
<proteinExistence type="predicted"/>
<sequence length="136" mass="16022">MDCGNVTALLHSADEELRVRRLSEADRLYTQFIDVCKDRGCSVEDLAIAYNNRGQVKYLRVDFYEAMDDYTSAITINKHFEIPYYNRGLIRYRLGFFEDAEEDFKRTLKLNPNFEDAKVSLNQTLLDKEEKLKRGY</sequence>
<reference evidence="2" key="1">
    <citation type="submission" date="2021-06" db="EMBL/GenBank/DDBJ databases">
        <authorList>
            <consortium name="Wellcome Sanger Institute Data Sharing"/>
        </authorList>
    </citation>
    <scope>NUCLEOTIDE SEQUENCE [LARGE SCALE GENOMIC DNA]</scope>
</reference>
<keyword evidence="3" id="KW-1185">Reference proteome</keyword>
<dbReference type="SUPFAM" id="SSF48452">
    <property type="entry name" value="TPR-like"/>
    <property type="match status" value="1"/>
</dbReference>
<evidence type="ECO:0000313" key="3">
    <source>
        <dbReference type="Proteomes" id="UP000694620"/>
    </source>
</evidence>
<name>A0A8C4RHR2_ERPCA</name>
<dbReference type="Gene3D" id="1.25.40.10">
    <property type="entry name" value="Tetratricopeptide repeat domain"/>
    <property type="match status" value="1"/>
</dbReference>
<dbReference type="Proteomes" id="UP000694620">
    <property type="component" value="Chromosome 3"/>
</dbReference>
<dbReference type="SMART" id="SM00028">
    <property type="entry name" value="TPR"/>
    <property type="match status" value="2"/>
</dbReference>
<dbReference type="PANTHER" id="PTHR47059">
    <property type="entry name" value="TETRATRICOPEPTIDE REPEAT PROTEIN 32"/>
    <property type="match status" value="1"/>
</dbReference>
<protein>
    <submittedName>
        <fullName evidence="2">Tetratricopeptide repeat domain 32</fullName>
    </submittedName>
</protein>
<dbReference type="Ensembl" id="ENSECRT00000002781.1">
    <property type="protein sequence ID" value="ENSECRP00000002738.1"/>
    <property type="gene ID" value="ENSECRG00000001872.1"/>
</dbReference>
<reference evidence="2" key="2">
    <citation type="submission" date="2025-08" db="UniProtKB">
        <authorList>
            <consortium name="Ensembl"/>
        </authorList>
    </citation>
    <scope>IDENTIFICATION</scope>
</reference>
<organism evidence="2 3">
    <name type="scientific">Erpetoichthys calabaricus</name>
    <name type="common">Rope fish</name>
    <name type="synonym">Calamoichthys calabaricus</name>
    <dbReference type="NCBI Taxonomy" id="27687"/>
    <lineage>
        <taxon>Eukaryota</taxon>
        <taxon>Metazoa</taxon>
        <taxon>Chordata</taxon>
        <taxon>Craniata</taxon>
        <taxon>Vertebrata</taxon>
        <taxon>Euteleostomi</taxon>
        <taxon>Actinopterygii</taxon>
        <taxon>Polypteriformes</taxon>
        <taxon>Polypteridae</taxon>
        <taxon>Erpetoichthys</taxon>
    </lineage>
</organism>
<accession>A0A8C4RHR2</accession>
<keyword evidence="1" id="KW-0802">TPR repeat</keyword>